<comment type="caution">
    <text evidence="1">The sequence shown here is derived from an EMBL/GenBank/DDBJ whole genome shotgun (WGS) entry which is preliminary data.</text>
</comment>
<dbReference type="Proteomes" id="UP001172082">
    <property type="component" value="Unassembled WGS sequence"/>
</dbReference>
<dbReference type="PANTHER" id="PTHR38471">
    <property type="entry name" value="FOUR HELIX BUNDLE PROTEIN"/>
    <property type="match status" value="1"/>
</dbReference>
<accession>A0ABT8KHG9</accession>
<proteinExistence type="predicted"/>
<name>A0ABT8KHG9_9BACT</name>
<evidence type="ECO:0000313" key="2">
    <source>
        <dbReference type="Proteomes" id="UP001172082"/>
    </source>
</evidence>
<dbReference type="InterPro" id="IPR012657">
    <property type="entry name" value="23S_rRNA-intervening_sequence"/>
</dbReference>
<dbReference type="PANTHER" id="PTHR38471:SF2">
    <property type="entry name" value="FOUR HELIX BUNDLE PROTEIN"/>
    <property type="match status" value="1"/>
</dbReference>
<organism evidence="1 2">
    <name type="scientific">Splendidivirga corallicola</name>
    <dbReference type="NCBI Taxonomy" id="3051826"/>
    <lineage>
        <taxon>Bacteria</taxon>
        <taxon>Pseudomonadati</taxon>
        <taxon>Bacteroidota</taxon>
        <taxon>Cytophagia</taxon>
        <taxon>Cytophagales</taxon>
        <taxon>Splendidivirgaceae</taxon>
        <taxon>Splendidivirga</taxon>
    </lineage>
</organism>
<dbReference type="EMBL" id="JAUJEA010000001">
    <property type="protein sequence ID" value="MDN5200165.1"/>
    <property type="molecule type" value="Genomic_DNA"/>
</dbReference>
<reference evidence="1" key="1">
    <citation type="submission" date="2023-06" db="EMBL/GenBank/DDBJ databases">
        <title>Genomic of Parafulvivirga corallium.</title>
        <authorList>
            <person name="Wang G."/>
        </authorList>
    </citation>
    <scope>NUCLEOTIDE SEQUENCE</scope>
    <source>
        <strain evidence="1">BMA10</strain>
    </source>
</reference>
<dbReference type="InterPro" id="IPR036583">
    <property type="entry name" value="23S_rRNA_IVS_sf"/>
</dbReference>
<dbReference type="Pfam" id="PF05635">
    <property type="entry name" value="23S_rRNA_IVP"/>
    <property type="match status" value="1"/>
</dbReference>
<protein>
    <submittedName>
        <fullName evidence="1">Four helix bundle protein</fullName>
    </submittedName>
</protein>
<keyword evidence="2" id="KW-1185">Reference proteome</keyword>
<dbReference type="NCBIfam" id="TIGR02436">
    <property type="entry name" value="four helix bundle protein"/>
    <property type="match status" value="1"/>
</dbReference>
<dbReference type="CDD" id="cd16377">
    <property type="entry name" value="23S_rRNA_IVP_like"/>
    <property type="match status" value="1"/>
</dbReference>
<dbReference type="SUPFAM" id="SSF158446">
    <property type="entry name" value="IVS-encoded protein-like"/>
    <property type="match status" value="1"/>
</dbReference>
<dbReference type="RefSeq" id="WP_346750191.1">
    <property type="nucleotide sequence ID" value="NZ_JAUJEA010000001.1"/>
</dbReference>
<dbReference type="Gene3D" id="1.20.1440.60">
    <property type="entry name" value="23S rRNA-intervening sequence"/>
    <property type="match status" value="1"/>
</dbReference>
<evidence type="ECO:0000313" key="1">
    <source>
        <dbReference type="EMBL" id="MDN5200165.1"/>
    </source>
</evidence>
<gene>
    <name evidence="1" type="ORF">QQ008_02305</name>
</gene>
<sequence length="115" mass="13333">MFDFEKLLVYQKAKVFNHKVREFIRNNKIDTSSKNQLQRAALSIVLNIAEGSGRSSSADKRNFYIIARGSVFECVAIFDFLREEQLMNVSTFDVFYKNCEELSKMLFGMIGRLES</sequence>